<accession>A0A2R6QNZ3</accession>
<dbReference type="EMBL" id="NKQK01000014">
    <property type="protein sequence ID" value="PSS11642.1"/>
    <property type="molecule type" value="Genomic_DNA"/>
</dbReference>
<reference evidence="2 3" key="1">
    <citation type="submission" date="2017-07" db="EMBL/GenBank/DDBJ databases">
        <title>An improved, manually edited Actinidia chinensis var. chinensis (kiwifruit) genome highlights the challenges associated with draft genomes and gene prediction in plants.</title>
        <authorList>
            <person name="Pilkington S."/>
            <person name="Crowhurst R."/>
            <person name="Hilario E."/>
            <person name="Nardozza S."/>
            <person name="Fraser L."/>
            <person name="Peng Y."/>
            <person name="Gunaseelan K."/>
            <person name="Simpson R."/>
            <person name="Tahir J."/>
            <person name="Deroles S."/>
            <person name="Templeton K."/>
            <person name="Luo Z."/>
            <person name="Davy M."/>
            <person name="Cheng C."/>
            <person name="Mcneilage M."/>
            <person name="Scaglione D."/>
            <person name="Liu Y."/>
            <person name="Zhang Q."/>
            <person name="Datson P."/>
            <person name="De Silva N."/>
            <person name="Gardiner S."/>
            <person name="Bassett H."/>
            <person name="Chagne D."/>
            <person name="Mccallum J."/>
            <person name="Dzierzon H."/>
            <person name="Deng C."/>
            <person name="Wang Y.-Y."/>
            <person name="Barron N."/>
            <person name="Manako K."/>
            <person name="Bowen J."/>
            <person name="Foster T."/>
            <person name="Erridge Z."/>
            <person name="Tiffin H."/>
            <person name="Waite C."/>
            <person name="Davies K."/>
            <person name="Grierson E."/>
            <person name="Laing W."/>
            <person name="Kirk R."/>
            <person name="Chen X."/>
            <person name="Wood M."/>
            <person name="Montefiori M."/>
            <person name="Brummell D."/>
            <person name="Schwinn K."/>
            <person name="Catanach A."/>
            <person name="Fullerton C."/>
            <person name="Li D."/>
            <person name="Meiyalaghan S."/>
            <person name="Nieuwenhuizen N."/>
            <person name="Read N."/>
            <person name="Prakash R."/>
            <person name="Hunter D."/>
            <person name="Zhang H."/>
            <person name="Mckenzie M."/>
            <person name="Knabel M."/>
            <person name="Harris A."/>
            <person name="Allan A."/>
            <person name="Chen A."/>
            <person name="Janssen B."/>
            <person name="Plunkett B."/>
            <person name="Dwamena C."/>
            <person name="Voogd C."/>
            <person name="Leif D."/>
            <person name="Lafferty D."/>
            <person name="Souleyre E."/>
            <person name="Varkonyi-Gasic E."/>
            <person name="Gambi F."/>
            <person name="Hanley J."/>
            <person name="Yao J.-L."/>
            <person name="Cheung J."/>
            <person name="David K."/>
            <person name="Warren B."/>
            <person name="Marsh K."/>
            <person name="Snowden K."/>
            <person name="Lin-Wang K."/>
            <person name="Brian L."/>
            <person name="Martinez-Sanchez M."/>
            <person name="Wang M."/>
            <person name="Ileperuma N."/>
            <person name="Macnee N."/>
            <person name="Campin R."/>
            <person name="Mcatee P."/>
            <person name="Drummond R."/>
            <person name="Espley R."/>
            <person name="Ireland H."/>
            <person name="Wu R."/>
            <person name="Atkinson R."/>
            <person name="Karunairetnam S."/>
            <person name="Bulley S."/>
            <person name="Chunkath S."/>
            <person name="Hanley Z."/>
            <person name="Storey R."/>
            <person name="Thrimawithana A."/>
            <person name="Thomson S."/>
            <person name="David C."/>
            <person name="Testolin R."/>
        </authorList>
    </citation>
    <scope>NUCLEOTIDE SEQUENCE [LARGE SCALE GENOMIC DNA]</scope>
    <source>
        <strain evidence="3">cv. Red5</strain>
        <tissue evidence="2">Young leaf</tissue>
    </source>
</reference>
<dbReference type="InParanoid" id="A0A2R6QNZ3"/>
<dbReference type="PANTHER" id="PTHR33240">
    <property type="entry name" value="OS08G0508500 PROTEIN"/>
    <property type="match status" value="1"/>
</dbReference>
<dbReference type="Gramene" id="PSS11642">
    <property type="protein sequence ID" value="PSS11642"/>
    <property type="gene ID" value="CEY00_Acc15914"/>
</dbReference>
<reference evidence="3" key="2">
    <citation type="journal article" date="2018" name="BMC Genomics">
        <title>A manually annotated Actinidia chinensis var. chinensis (kiwifruit) genome highlights the challenges associated with draft genomes and gene prediction in plants.</title>
        <authorList>
            <person name="Pilkington S.M."/>
            <person name="Crowhurst R."/>
            <person name="Hilario E."/>
            <person name="Nardozza S."/>
            <person name="Fraser L."/>
            <person name="Peng Y."/>
            <person name="Gunaseelan K."/>
            <person name="Simpson R."/>
            <person name="Tahir J."/>
            <person name="Deroles S.C."/>
            <person name="Templeton K."/>
            <person name="Luo Z."/>
            <person name="Davy M."/>
            <person name="Cheng C."/>
            <person name="McNeilage M."/>
            <person name="Scaglione D."/>
            <person name="Liu Y."/>
            <person name="Zhang Q."/>
            <person name="Datson P."/>
            <person name="De Silva N."/>
            <person name="Gardiner S.E."/>
            <person name="Bassett H."/>
            <person name="Chagne D."/>
            <person name="McCallum J."/>
            <person name="Dzierzon H."/>
            <person name="Deng C."/>
            <person name="Wang Y.Y."/>
            <person name="Barron L."/>
            <person name="Manako K."/>
            <person name="Bowen J."/>
            <person name="Foster T.M."/>
            <person name="Erridge Z.A."/>
            <person name="Tiffin H."/>
            <person name="Waite C.N."/>
            <person name="Davies K.M."/>
            <person name="Grierson E.P."/>
            <person name="Laing W.A."/>
            <person name="Kirk R."/>
            <person name="Chen X."/>
            <person name="Wood M."/>
            <person name="Montefiori M."/>
            <person name="Brummell D.A."/>
            <person name="Schwinn K.E."/>
            <person name="Catanach A."/>
            <person name="Fullerton C."/>
            <person name="Li D."/>
            <person name="Meiyalaghan S."/>
            <person name="Nieuwenhuizen N."/>
            <person name="Read N."/>
            <person name="Prakash R."/>
            <person name="Hunter D."/>
            <person name="Zhang H."/>
            <person name="McKenzie M."/>
            <person name="Knabel M."/>
            <person name="Harris A."/>
            <person name="Allan A.C."/>
            <person name="Gleave A."/>
            <person name="Chen A."/>
            <person name="Janssen B.J."/>
            <person name="Plunkett B."/>
            <person name="Ampomah-Dwamena C."/>
            <person name="Voogd C."/>
            <person name="Leif D."/>
            <person name="Lafferty D."/>
            <person name="Souleyre E.J.F."/>
            <person name="Varkonyi-Gasic E."/>
            <person name="Gambi F."/>
            <person name="Hanley J."/>
            <person name="Yao J.L."/>
            <person name="Cheung J."/>
            <person name="David K.M."/>
            <person name="Warren B."/>
            <person name="Marsh K."/>
            <person name="Snowden K.C."/>
            <person name="Lin-Wang K."/>
            <person name="Brian L."/>
            <person name="Martinez-Sanchez M."/>
            <person name="Wang M."/>
            <person name="Ileperuma N."/>
            <person name="Macnee N."/>
            <person name="Campin R."/>
            <person name="McAtee P."/>
            <person name="Drummond R.S.M."/>
            <person name="Espley R.V."/>
            <person name="Ireland H.S."/>
            <person name="Wu R."/>
            <person name="Atkinson R.G."/>
            <person name="Karunairetnam S."/>
            <person name="Bulley S."/>
            <person name="Chunkath S."/>
            <person name="Hanley Z."/>
            <person name="Storey R."/>
            <person name="Thrimawithana A.H."/>
            <person name="Thomson S."/>
            <person name="David C."/>
            <person name="Testolin R."/>
            <person name="Huang H."/>
            <person name="Hellens R.P."/>
            <person name="Schaffer R.J."/>
        </authorList>
    </citation>
    <scope>NUCLEOTIDE SEQUENCE [LARGE SCALE GENOMIC DNA]</scope>
    <source>
        <strain evidence="3">cv. Red5</strain>
    </source>
</reference>
<evidence type="ECO:0000313" key="2">
    <source>
        <dbReference type="EMBL" id="PSS11642.1"/>
    </source>
</evidence>
<dbReference type="AlphaFoldDB" id="A0A2R6QNZ3"/>
<proteinExistence type="predicted"/>
<keyword evidence="2" id="KW-0808">Transferase</keyword>
<dbReference type="GO" id="GO:0016740">
    <property type="term" value="F:transferase activity"/>
    <property type="evidence" value="ECO:0007669"/>
    <property type="project" value="UniProtKB-KW"/>
</dbReference>
<dbReference type="Proteomes" id="UP000241394">
    <property type="component" value="Chromosome LG14"/>
</dbReference>
<feature type="region of interest" description="Disordered" evidence="1">
    <location>
        <begin position="63"/>
        <end position="84"/>
    </location>
</feature>
<evidence type="ECO:0000313" key="3">
    <source>
        <dbReference type="Proteomes" id="UP000241394"/>
    </source>
</evidence>
<dbReference type="PANTHER" id="PTHR33240:SF8">
    <property type="entry name" value="OS03G0439900 PROTEIN"/>
    <property type="match status" value="1"/>
</dbReference>
<dbReference type="OrthoDB" id="1746852at2759"/>
<comment type="caution">
    <text evidence="2">The sequence shown here is derived from an EMBL/GenBank/DDBJ whole genome shotgun (WGS) entry which is preliminary data.</text>
</comment>
<name>A0A2R6QNZ3_ACTCC</name>
<gene>
    <name evidence="2" type="ORF">CEY00_Acc15914</name>
</gene>
<keyword evidence="3" id="KW-1185">Reference proteome</keyword>
<feature type="region of interest" description="Disordered" evidence="1">
    <location>
        <begin position="1"/>
        <end position="29"/>
    </location>
</feature>
<sequence length="370" mass="42183">MEVMSSQGFYPESFSSTIPPDQSPSPRGFHLHRETISITISIIVGCSPYSVLLTLEVEDREVKRRGRSPRCDDQAPRRRDRSTTQKIRDLDARINAINTCTSAPVIVDALIKQTNPLYTERVMRTRVSSRFKLPTQLRVYEGKTDPIDHLNLYKSLMALQGYFDEVMCKAFSVTLKGSARSWFRKLTRGTIDSFGNKETKSLKDPVKRFNQDILEVEDPSDKVVELAEVKRKRRGRDNNKKEPETRRIDYRDEMKIRLNKLHPFHTLIVGFGGNMTHPLDWIKLPVTLGAEPHQTTVWQDFIVVDCPSPYNAILGQPTLRGVKVITLTYHLKMKFPTSIGIGEVKGDQKVVKQCFISAIKAEPPPKSNSL</sequence>
<protein>
    <submittedName>
        <fullName evidence="2">Pyrophosphate--fructose 6-phosphate 1-phosphotransferase</fullName>
    </submittedName>
</protein>
<feature type="compositionally biased region" description="Basic and acidic residues" evidence="1">
    <location>
        <begin position="69"/>
        <end position="84"/>
    </location>
</feature>
<feature type="compositionally biased region" description="Polar residues" evidence="1">
    <location>
        <begin position="1"/>
        <end position="20"/>
    </location>
</feature>
<organism evidence="2 3">
    <name type="scientific">Actinidia chinensis var. chinensis</name>
    <name type="common">Chinese soft-hair kiwi</name>
    <dbReference type="NCBI Taxonomy" id="1590841"/>
    <lineage>
        <taxon>Eukaryota</taxon>
        <taxon>Viridiplantae</taxon>
        <taxon>Streptophyta</taxon>
        <taxon>Embryophyta</taxon>
        <taxon>Tracheophyta</taxon>
        <taxon>Spermatophyta</taxon>
        <taxon>Magnoliopsida</taxon>
        <taxon>eudicotyledons</taxon>
        <taxon>Gunneridae</taxon>
        <taxon>Pentapetalae</taxon>
        <taxon>asterids</taxon>
        <taxon>Ericales</taxon>
        <taxon>Actinidiaceae</taxon>
        <taxon>Actinidia</taxon>
    </lineage>
</organism>
<evidence type="ECO:0000256" key="1">
    <source>
        <dbReference type="SAM" id="MobiDB-lite"/>
    </source>
</evidence>